<dbReference type="EMBL" id="GL378355">
    <property type="protein sequence ID" value="EFJ45752.1"/>
    <property type="molecule type" value="Genomic_DNA"/>
</dbReference>
<sequence length="101" mass="10977">MPDARRKQAVTDRIRGYAATGISQCDPFRLQTVDQTLSPFPGTRSTIRQAAALNMTSNTHAPGVNANTPKSRLHLQYLLSKQIHEASQPLNTSSASMPACL</sequence>
<accession>D8U3G7</accession>
<dbReference type="AlphaFoldDB" id="D8U3G7"/>
<reference evidence="1 2" key="1">
    <citation type="journal article" date="2010" name="Science">
        <title>Genomic analysis of organismal complexity in the multicellular green alga Volvox carteri.</title>
        <authorList>
            <person name="Prochnik S.E."/>
            <person name="Umen J."/>
            <person name="Nedelcu A.M."/>
            <person name="Hallmann A."/>
            <person name="Miller S.M."/>
            <person name="Nishii I."/>
            <person name="Ferris P."/>
            <person name="Kuo A."/>
            <person name="Mitros T."/>
            <person name="Fritz-Laylin L.K."/>
            <person name="Hellsten U."/>
            <person name="Chapman J."/>
            <person name="Simakov O."/>
            <person name="Rensing S.A."/>
            <person name="Terry A."/>
            <person name="Pangilinan J."/>
            <person name="Kapitonov V."/>
            <person name="Jurka J."/>
            <person name="Salamov A."/>
            <person name="Shapiro H."/>
            <person name="Schmutz J."/>
            <person name="Grimwood J."/>
            <person name="Lindquist E."/>
            <person name="Lucas S."/>
            <person name="Grigoriev I.V."/>
            <person name="Schmitt R."/>
            <person name="Kirk D."/>
            <person name="Rokhsar D.S."/>
        </authorList>
    </citation>
    <scope>NUCLEOTIDE SEQUENCE [LARGE SCALE GENOMIC DNA]</scope>
    <source>
        <strain evidence="2">f. Nagariensis / Eve</strain>
    </source>
</reference>
<name>D8U3G7_VOLCA</name>
<dbReference type="GeneID" id="9622160"/>
<dbReference type="Proteomes" id="UP000001058">
    <property type="component" value="Unassembled WGS sequence"/>
</dbReference>
<keyword evidence="2" id="KW-1185">Reference proteome</keyword>
<dbReference type="KEGG" id="vcn:VOLCADRAFT_93936"/>
<evidence type="ECO:0000313" key="1">
    <source>
        <dbReference type="EMBL" id="EFJ45752.1"/>
    </source>
</evidence>
<dbReference type="RefSeq" id="XP_002953153.1">
    <property type="nucleotide sequence ID" value="XM_002953107.1"/>
</dbReference>
<gene>
    <name evidence="1" type="ORF">VOLCADRAFT_93936</name>
</gene>
<proteinExistence type="predicted"/>
<evidence type="ECO:0000313" key="2">
    <source>
        <dbReference type="Proteomes" id="UP000001058"/>
    </source>
</evidence>
<dbReference type="InParanoid" id="D8U3G7"/>
<protein>
    <submittedName>
        <fullName evidence="1">Uncharacterized protein</fullName>
    </submittedName>
</protein>
<organism evidence="2">
    <name type="scientific">Volvox carteri f. nagariensis</name>
    <dbReference type="NCBI Taxonomy" id="3068"/>
    <lineage>
        <taxon>Eukaryota</taxon>
        <taxon>Viridiplantae</taxon>
        <taxon>Chlorophyta</taxon>
        <taxon>core chlorophytes</taxon>
        <taxon>Chlorophyceae</taxon>
        <taxon>CS clade</taxon>
        <taxon>Chlamydomonadales</taxon>
        <taxon>Volvocaceae</taxon>
        <taxon>Volvox</taxon>
    </lineage>
</organism>